<proteinExistence type="predicted"/>
<keyword evidence="2" id="KW-1185">Reference proteome</keyword>
<accession>A0A5B7JDE7</accession>
<evidence type="ECO:0000313" key="2">
    <source>
        <dbReference type="Proteomes" id="UP000324222"/>
    </source>
</evidence>
<organism evidence="1 2">
    <name type="scientific">Portunus trituberculatus</name>
    <name type="common">Swimming crab</name>
    <name type="synonym">Neptunus trituberculatus</name>
    <dbReference type="NCBI Taxonomy" id="210409"/>
    <lineage>
        <taxon>Eukaryota</taxon>
        <taxon>Metazoa</taxon>
        <taxon>Ecdysozoa</taxon>
        <taxon>Arthropoda</taxon>
        <taxon>Crustacea</taxon>
        <taxon>Multicrustacea</taxon>
        <taxon>Malacostraca</taxon>
        <taxon>Eumalacostraca</taxon>
        <taxon>Eucarida</taxon>
        <taxon>Decapoda</taxon>
        <taxon>Pleocyemata</taxon>
        <taxon>Brachyura</taxon>
        <taxon>Eubrachyura</taxon>
        <taxon>Portunoidea</taxon>
        <taxon>Portunidae</taxon>
        <taxon>Portuninae</taxon>
        <taxon>Portunus</taxon>
    </lineage>
</organism>
<dbReference type="Proteomes" id="UP000324222">
    <property type="component" value="Unassembled WGS sequence"/>
</dbReference>
<evidence type="ECO:0000313" key="1">
    <source>
        <dbReference type="EMBL" id="MPC95991.1"/>
    </source>
</evidence>
<gene>
    <name evidence="1" type="ORF">E2C01_091224</name>
</gene>
<name>A0A5B7JDE7_PORTR</name>
<protein>
    <submittedName>
        <fullName evidence="1">Uncharacterized protein</fullName>
    </submittedName>
</protein>
<comment type="caution">
    <text evidence="1">The sequence shown here is derived from an EMBL/GenBank/DDBJ whole genome shotgun (WGS) entry which is preliminary data.</text>
</comment>
<reference evidence="1 2" key="1">
    <citation type="submission" date="2019-05" db="EMBL/GenBank/DDBJ databases">
        <title>Another draft genome of Portunus trituberculatus and its Hox gene families provides insights of decapod evolution.</title>
        <authorList>
            <person name="Jeong J.-H."/>
            <person name="Song I."/>
            <person name="Kim S."/>
            <person name="Choi T."/>
            <person name="Kim D."/>
            <person name="Ryu S."/>
            <person name="Kim W."/>
        </authorList>
    </citation>
    <scope>NUCLEOTIDE SEQUENCE [LARGE SCALE GENOMIC DNA]</scope>
    <source>
        <tissue evidence="1">Muscle</tissue>
    </source>
</reference>
<dbReference type="AlphaFoldDB" id="A0A5B7JDE7"/>
<sequence>MQYSLTTLPLSRHSQIILGNTSARAEQKYLKTIAIKRNGKGAAYRPFSESLHMSFSSAEMEKQNRR</sequence>
<dbReference type="EMBL" id="VSRR010104199">
    <property type="protein sequence ID" value="MPC95991.1"/>
    <property type="molecule type" value="Genomic_DNA"/>
</dbReference>